<dbReference type="Pfam" id="PF01981">
    <property type="entry name" value="PTH2"/>
    <property type="match status" value="1"/>
</dbReference>
<dbReference type="GO" id="GO:0005829">
    <property type="term" value="C:cytosol"/>
    <property type="evidence" value="ECO:0007669"/>
    <property type="project" value="TreeGrafter"/>
</dbReference>
<dbReference type="FunFam" id="3.40.1490.10:FF:000001">
    <property type="entry name" value="Peptidyl-tRNA hydrolase 2"/>
    <property type="match status" value="1"/>
</dbReference>
<evidence type="ECO:0000256" key="4">
    <source>
        <dbReference type="ARBA" id="ARBA00038050"/>
    </source>
</evidence>
<dbReference type="InterPro" id="IPR023476">
    <property type="entry name" value="Pep_tRNA_hydro_II_dom_sf"/>
</dbReference>
<evidence type="ECO:0000256" key="5">
    <source>
        <dbReference type="ARBA" id="ARBA00048707"/>
    </source>
</evidence>
<dbReference type="EC" id="3.1.1.29" evidence="2"/>
<dbReference type="Gene3D" id="3.40.1490.10">
    <property type="entry name" value="Bit1"/>
    <property type="match status" value="1"/>
</dbReference>
<comment type="catalytic activity">
    <reaction evidence="5">
        <text>an N-acyl-L-alpha-aminoacyl-tRNA + H2O = an N-acyl-L-amino acid + a tRNA + H(+)</text>
        <dbReference type="Rhea" id="RHEA:54448"/>
        <dbReference type="Rhea" id="RHEA-COMP:10123"/>
        <dbReference type="Rhea" id="RHEA-COMP:13883"/>
        <dbReference type="ChEBI" id="CHEBI:15377"/>
        <dbReference type="ChEBI" id="CHEBI:15378"/>
        <dbReference type="ChEBI" id="CHEBI:59874"/>
        <dbReference type="ChEBI" id="CHEBI:78442"/>
        <dbReference type="ChEBI" id="CHEBI:138191"/>
        <dbReference type="EC" id="3.1.1.29"/>
    </reaction>
</comment>
<sequence length="115" mass="12783">MKQVIVIRKDLDMGKGKIASQASHASLMAYSLVKDKYPDIADRWFNGGQTKVVLKVESLEELNSIADKLGRSKIPFKIVRDCGRTQVEPDTETAIGVGPYYSKDIDKITGKLKLL</sequence>
<evidence type="ECO:0000313" key="7">
    <source>
        <dbReference type="EMBL" id="MBE5728116.1"/>
    </source>
</evidence>
<dbReference type="GO" id="GO:0004045">
    <property type="term" value="F:peptidyl-tRNA hydrolase activity"/>
    <property type="evidence" value="ECO:0007669"/>
    <property type="project" value="UniProtKB-EC"/>
</dbReference>
<evidence type="ECO:0000313" key="8">
    <source>
        <dbReference type="Proteomes" id="UP000763484"/>
    </source>
</evidence>
<dbReference type="Proteomes" id="UP000763484">
    <property type="component" value="Unassembled WGS sequence"/>
</dbReference>
<accession>A0A8T3UU85</accession>
<keyword evidence="3 7" id="KW-0378">Hydrolase</keyword>
<evidence type="ECO:0000256" key="3">
    <source>
        <dbReference type="ARBA" id="ARBA00022801"/>
    </source>
</evidence>
<dbReference type="NCBIfam" id="NF003314">
    <property type="entry name" value="PRK04322.1"/>
    <property type="match status" value="1"/>
</dbReference>
<protein>
    <recommendedName>
        <fullName evidence="6">Peptidyl-tRNA hydrolase</fullName>
        <ecNumber evidence="2">3.1.1.29</ecNumber>
    </recommendedName>
</protein>
<dbReference type="PANTHER" id="PTHR12649:SF11">
    <property type="entry name" value="PEPTIDYL-TRNA HYDROLASE 2, MITOCHONDRIAL"/>
    <property type="match status" value="1"/>
</dbReference>
<evidence type="ECO:0000256" key="1">
    <source>
        <dbReference type="ARBA" id="ARBA00003043"/>
    </source>
</evidence>
<dbReference type="EMBL" id="JADFAQ010000023">
    <property type="protein sequence ID" value="MBE5728116.1"/>
    <property type="molecule type" value="Genomic_DNA"/>
</dbReference>
<dbReference type="CDD" id="cd02407">
    <property type="entry name" value="PTH2_family"/>
    <property type="match status" value="1"/>
</dbReference>
<gene>
    <name evidence="7" type="ORF">IHE50_01725</name>
</gene>
<dbReference type="PANTHER" id="PTHR12649">
    <property type="entry name" value="PEPTIDYL-TRNA HYDROLASE 2"/>
    <property type="match status" value="1"/>
</dbReference>
<comment type="similarity">
    <text evidence="4">Belongs to the PTH2 family.</text>
</comment>
<evidence type="ECO:0000256" key="2">
    <source>
        <dbReference type="ARBA" id="ARBA00013260"/>
    </source>
</evidence>
<organism evidence="7 8">
    <name type="scientific">Candidatus Acidifodinimicrobium mancum</name>
    <dbReference type="NCBI Taxonomy" id="2898728"/>
    <lineage>
        <taxon>Archaea</taxon>
        <taxon>Candidatus Parvarchaeota</taxon>
        <taxon>Candidatus Acidifodinimicrobiaceae</taxon>
        <taxon>Candidatus Acidifodinimicrobium</taxon>
    </lineage>
</organism>
<evidence type="ECO:0000256" key="6">
    <source>
        <dbReference type="ARBA" id="ARBA00050038"/>
    </source>
</evidence>
<dbReference type="AlphaFoldDB" id="A0A8T3UU85"/>
<dbReference type="NCBIfam" id="TIGR00283">
    <property type="entry name" value="arch_pth2"/>
    <property type="match status" value="1"/>
</dbReference>
<reference evidence="7 8" key="1">
    <citation type="submission" date="2020-09" db="EMBL/GenBank/DDBJ databases">
        <title>Genomic characterization of a novel Parvarchaeota family in acid mine drainage sediments.</title>
        <authorList>
            <person name="Luo Z.-H."/>
        </authorList>
    </citation>
    <scope>NUCLEOTIDE SEQUENCE [LARGE SCALE GENOMIC DNA]</scope>
    <source>
        <strain evidence="7">TL1-5_bins.178</strain>
    </source>
</reference>
<comment type="caution">
    <text evidence="7">The sequence shown here is derived from an EMBL/GenBank/DDBJ whole genome shotgun (WGS) entry which is preliminary data.</text>
</comment>
<comment type="function">
    <text evidence="1">The natural substrate for this enzyme may be peptidyl-tRNAs which drop off the ribosome during protein synthesis.</text>
</comment>
<dbReference type="SUPFAM" id="SSF102462">
    <property type="entry name" value="Peptidyl-tRNA hydrolase II"/>
    <property type="match status" value="1"/>
</dbReference>
<dbReference type="InterPro" id="IPR002833">
    <property type="entry name" value="PTH2"/>
</dbReference>
<name>A0A8T3UU85_9ARCH</name>
<proteinExistence type="inferred from homology"/>